<comment type="catalytic activity">
    <reaction evidence="5">
        <text>(E)-4-coumarate + ATP + CoA = (E)-4-coumaroyl-CoA + AMP + diphosphate</text>
        <dbReference type="Rhea" id="RHEA:19641"/>
        <dbReference type="ChEBI" id="CHEBI:12876"/>
        <dbReference type="ChEBI" id="CHEBI:30616"/>
        <dbReference type="ChEBI" id="CHEBI:33019"/>
        <dbReference type="ChEBI" id="CHEBI:57287"/>
        <dbReference type="ChEBI" id="CHEBI:85008"/>
        <dbReference type="ChEBI" id="CHEBI:456215"/>
        <dbReference type="EC" id="6.2.1.12"/>
    </reaction>
    <physiologicalReaction direction="left-to-right" evidence="5">
        <dbReference type="Rhea" id="RHEA:19642"/>
    </physiologicalReaction>
</comment>
<dbReference type="GO" id="GO:0005524">
    <property type="term" value="F:ATP binding"/>
    <property type="evidence" value="ECO:0007669"/>
    <property type="project" value="UniProtKB-KW"/>
</dbReference>
<dbReference type="Gene3D" id="3.40.50.12780">
    <property type="entry name" value="N-terminal domain of ligase-like"/>
    <property type="match status" value="1"/>
</dbReference>
<evidence type="ECO:0000256" key="5">
    <source>
        <dbReference type="ARBA" id="ARBA00034252"/>
    </source>
</evidence>
<dbReference type="PANTHER" id="PTHR24096:SF149">
    <property type="entry name" value="AMP-BINDING DOMAIN-CONTAINING PROTEIN-RELATED"/>
    <property type="match status" value="1"/>
</dbReference>
<accession>A0A1D1XMS5</accession>
<dbReference type="GO" id="GO:0016207">
    <property type="term" value="F:4-coumarate-CoA ligase activity"/>
    <property type="evidence" value="ECO:0007669"/>
    <property type="project" value="UniProtKB-EC"/>
</dbReference>
<evidence type="ECO:0000259" key="6">
    <source>
        <dbReference type="Pfam" id="PF00501"/>
    </source>
</evidence>
<comment type="similarity">
    <text evidence="1">Belongs to the ATP-dependent AMP-binding enzyme family.</text>
</comment>
<feature type="domain" description="AMP-dependent synthetase/ligase" evidence="6">
    <location>
        <begin position="97"/>
        <end position="216"/>
    </location>
</feature>
<reference evidence="7" key="1">
    <citation type="submission" date="2015-07" db="EMBL/GenBank/DDBJ databases">
        <title>Transcriptome Assembly of Anthurium amnicola.</title>
        <authorList>
            <person name="Suzuki J."/>
        </authorList>
    </citation>
    <scope>NUCLEOTIDE SEQUENCE</scope>
</reference>
<sequence>SPPPSPHIYLYHPLPSASLQVELAWLEEDTADHLSLSSSCASPHHSAENPQVIVYMGSIPGPPHEEEFTYRSKLPDITIPDHLPLHAYCFQDLPAVADRPCIVHGPTGDVYTYAQVERTARRVAAGLRRAGVRRGDVVMLLLPNSPEFVFAFLGASYRGATATTANPLYTPAEVRKQAVAAGARLVVTQSAYVDKVLDLKREAGVVVVCTDGGGEAEGCLRFSELVA</sequence>
<evidence type="ECO:0000256" key="1">
    <source>
        <dbReference type="ARBA" id="ARBA00006432"/>
    </source>
</evidence>
<protein>
    <recommendedName>
        <fullName evidence="2">4-coumarate--CoA ligase</fullName>
        <ecNumber evidence="2">6.2.1.12</ecNumber>
    </recommendedName>
</protein>
<dbReference type="SUPFAM" id="SSF56801">
    <property type="entry name" value="Acetyl-CoA synthetase-like"/>
    <property type="match status" value="1"/>
</dbReference>
<evidence type="ECO:0000256" key="3">
    <source>
        <dbReference type="ARBA" id="ARBA00022598"/>
    </source>
</evidence>
<dbReference type="AlphaFoldDB" id="A0A1D1XMS5"/>
<dbReference type="EMBL" id="GDJX01024232">
    <property type="protein sequence ID" value="JAT43704.1"/>
    <property type="molecule type" value="Transcribed_RNA"/>
</dbReference>
<keyword evidence="3 7" id="KW-0436">Ligase</keyword>
<keyword evidence="4" id="KW-0547">Nucleotide-binding</keyword>
<dbReference type="Pfam" id="PF00501">
    <property type="entry name" value="AMP-binding"/>
    <property type="match status" value="1"/>
</dbReference>
<gene>
    <name evidence="7" type="primary">4CL1_1</name>
    <name evidence="7" type="ORF">g.44952</name>
</gene>
<feature type="non-terminal residue" evidence="7">
    <location>
        <position position="1"/>
    </location>
</feature>
<keyword evidence="4" id="KW-0067">ATP-binding</keyword>
<evidence type="ECO:0000256" key="4">
    <source>
        <dbReference type="ARBA" id="ARBA00022840"/>
    </source>
</evidence>
<evidence type="ECO:0000256" key="2">
    <source>
        <dbReference type="ARBA" id="ARBA00012959"/>
    </source>
</evidence>
<dbReference type="InterPro" id="IPR042099">
    <property type="entry name" value="ANL_N_sf"/>
</dbReference>
<organism evidence="7">
    <name type="scientific">Anthurium amnicola</name>
    <dbReference type="NCBI Taxonomy" id="1678845"/>
    <lineage>
        <taxon>Eukaryota</taxon>
        <taxon>Viridiplantae</taxon>
        <taxon>Streptophyta</taxon>
        <taxon>Embryophyta</taxon>
        <taxon>Tracheophyta</taxon>
        <taxon>Spermatophyta</taxon>
        <taxon>Magnoliopsida</taxon>
        <taxon>Liliopsida</taxon>
        <taxon>Araceae</taxon>
        <taxon>Pothoideae</taxon>
        <taxon>Potheae</taxon>
        <taxon>Anthurium</taxon>
    </lineage>
</organism>
<name>A0A1D1XMS5_9ARAE</name>
<dbReference type="PANTHER" id="PTHR24096">
    <property type="entry name" value="LONG-CHAIN-FATTY-ACID--COA LIGASE"/>
    <property type="match status" value="1"/>
</dbReference>
<dbReference type="InterPro" id="IPR000873">
    <property type="entry name" value="AMP-dep_synth/lig_dom"/>
</dbReference>
<evidence type="ECO:0000313" key="7">
    <source>
        <dbReference type="EMBL" id="JAT43704.1"/>
    </source>
</evidence>
<proteinExistence type="inferred from homology"/>
<dbReference type="EC" id="6.2.1.12" evidence="2"/>
<feature type="non-terminal residue" evidence="7">
    <location>
        <position position="227"/>
    </location>
</feature>